<accession>A0A5C2RY93</accession>
<keyword evidence="2" id="KW-1185">Reference proteome</keyword>
<dbReference type="AlphaFoldDB" id="A0A5C2RY93"/>
<protein>
    <submittedName>
        <fullName evidence="1">Uncharacterized protein</fullName>
    </submittedName>
</protein>
<dbReference type="EMBL" id="ML122291">
    <property type="protein sequence ID" value="RPD56043.1"/>
    <property type="molecule type" value="Genomic_DNA"/>
</dbReference>
<organism evidence="1 2">
    <name type="scientific">Lentinus tigrinus ALCF2SS1-6</name>
    <dbReference type="NCBI Taxonomy" id="1328759"/>
    <lineage>
        <taxon>Eukaryota</taxon>
        <taxon>Fungi</taxon>
        <taxon>Dikarya</taxon>
        <taxon>Basidiomycota</taxon>
        <taxon>Agaricomycotina</taxon>
        <taxon>Agaricomycetes</taxon>
        <taxon>Polyporales</taxon>
        <taxon>Polyporaceae</taxon>
        <taxon>Lentinus</taxon>
    </lineage>
</organism>
<sequence>MPEDGNCRRKVRHRIDHHQVVQSCFCLLFILLSREVLVTCFQLECHYAKYLPIAQFRSDAAKATCDSYGGNSTLIPNPQSAETRTGSHSYLCR</sequence>
<name>A0A5C2RY93_9APHY</name>
<gene>
    <name evidence="1" type="ORF">L227DRAFT_292194</name>
</gene>
<evidence type="ECO:0000313" key="2">
    <source>
        <dbReference type="Proteomes" id="UP000313359"/>
    </source>
</evidence>
<reference evidence="1" key="1">
    <citation type="journal article" date="2018" name="Genome Biol. Evol.">
        <title>Genomics and development of Lentinus tigrinus, a white-rot wood-decaying mushroom with dimorphic fruiting bodies.</title>
        <authorList>
            <person name="Wu B."/>
            <person name="Xu Z."/>
            <person name="Knudson A."/>
            <person name="Carlson A."/>
            <person name="Chen N."/>
            <person name="Kovaka S."/>
            <person name="LaButti K."/>
            <person name="Lipzen A."/>
            <person name="Pennachio C."/>
            <person name="Riley R."/>
            <person name="Schakwitz W."/>
            <person name="Umezawa K."/>
            <person name="Ohm R.A."/>
            <person name="Grigoriev I.V."/>
            <person name="Nagy L.G."/>
            <person name="Gibbons J."/>
            <person name="Hibbett D."/>
        </authorList>
    </citation>
    <scope>NUCLEOTIDE SEQUENCE [LARGE SCALE GENOMIC DNA]</scope>
    <source>
        <strain evidence="1">ALCF2SS1-6</strain>
    </source>
</reference>
<proteinExistence type="predicted"/>
<dbReference type="Proteomes" id="UP000313359">
    <property type="component" value="Unassembled WGS sequence"/>
</dbReference>
<evidence type="ECO:0000313" key="1">
    <source>
        <dbReference type="EMBL" id="RPD56043.1"/>
    </source>
</evidence>